<comment type="caution">
    <text evidence="1">The sequence shown here is derived from an EMBL/GenBank/DDBJ whole genome shotgun (WGS) entry which is preliminary data.</text>
</comment>
<gene>
    <name evidence="1" type="ORF">SDC9_196699</name>
</gene>
<protein>
    <submittedName>
        <fullName evidence="1">Uncharacterized protein</fullName>
    </submittedName>
</protein>
<proteinExistence type="predicted"/>
<sequence length="66" mass="7408">MSNMLSTLRSNLLGMPAKIAPMLEKQSKDYIFKHLTAEIESRLMELSDYSPELFKDVGDDDAAEDG</sequence>
<organism evidence="1">
    <name type="scientific">bioreactor metagenome</name>
    <dbReference type="NCBI Taxonomy" id="1076179"/>
    <lineage>
        <taxon>unclassified sequences</taxon>
        <taxon>metagenomes</taxon>
        <taxon>ecological metagenomes</taxon>
    </lineage>
</organism>
<reference evidence="1" key="1">
    <citation type="submission" date="2019-08" db="EMBL/GenBank/DDBJ databases">
        <authorList>
            <person name="Kucharzyk K."/>
            <person name="Murdoch R.W."/>
            <person name="Higgins S."/>
            <person name="Loffler F."/>
        </authorList>
    </citation>
    <scope>NUCLEOTIDE SEQUENCE</scope>
</reference>
<name>A0A645IDU2_9ZZZZ</name>
<dbReference type="EMBL" id="VSSQ01112019">
    <property type="protein sequence ID" value="MPN49086.1"/>
    <property type="molecule type" value="Genomic_DNA"/>
</dbReference>
<evidence type="ECO:0000313" key="1">
    <source>
        <dbReference type="EMBL" id="MPN49086.1"/>
    </source>
</evidence>
<accession>A0A645IDU2</accession>
<dbReference type="AlphaFoldDB" id="A0A645IDU2"/>